<dbReference type="Proteomes" id="UP000019367">
    <property type="component" value="Segment"/>
</dbReference>
<evidence type="ECO:0000313" key="1">
    <source>
        <dbReference type="EMBL" id="AHJ10703.1"/>
    </source>
</evidence>
<reference evidence="1 2" key="1">
    <citation type="journal article" date="2015" name="Microbiology">
        <title>Genomic and phenotypic characterization of Rhizobium gallicum phage vB_RglS_P106B.</title>
        <authorList>
            <person name="Halmillawewa A.P."/>
            <person name="Restrepo-Cordoba M."/>
            <person name="Yost C.K."/>
            <person name="Hynes M.F."/>
        </authorList>
    </citation>
    <scope>NUCLEOTIDE SEQUENCE [LARGE SCALE GENOMIC DNA]</scope>
</reference>
<dbReference type="RefSeq" id="YP_009005946.1">
    <property type="nucleotide sequence ID" value="NC_023566.1"/>
</dbReference>
<sequence length="102" mass="11292">MTKIYLSGPMTGYPESNYPAFQKATNELRDAGHIVYSPHEFMPAGKPTVDQLRKAFAAYCKFICEEAEAIVLLPGWENSLGVSAELALAKNCQLEIIFYTGN</sequence>
<dbReference type="OrthoDB" id="16838at10239"/>
<dbReference type="Pfam" id="PF14359">
    <property type="entry name" value="DUF4406"/>
    <property type="match status" value="1"/>
</dbReference>
<name>W6E9N4_9CAUD</name>
<gene>
    <name evidence="1" type="ORF">P106B_20</name>
</gene>
<protein>
    <recommendedName>
        <fullName evidence="3">Nucleoside 2-deoxyribosyltransferase</fullName>
    </recommendedName>
</protein>
<proteinExistence type="predicted"/>
<keyword evidence="2" id="KW-1185">Reference proteome</keyword>
<evidence type="ECO:0000313" key="2">
    <source>
        <dbReference type="Proteomes" id="UP000019367"/>
    </source>
</evidence>
<dbReference type="GeneID" id="18502966"/>
<dbReference type="KEGG" id="vg:18502966"/>
<dbReference type="SUPFAM" id="SSF52309">
    <property type="entry name" value="N-(deoxy)ribosyltransferase-like"/>
    <property type="match status" value="1"/>
</dbReference>
<organism evidence="1 2">
    <name type="scientific">Rhizobium phage vB_RglS_P106B</name>
    <dbReference type="NCBI Taxonomy" id="1458697"/>
    <lineage>
        <taxon>Viruses</taxon>
        <taxon>Duplodnaviria</taxon>
        <taxon>Heunggongvirae</taxon>
        <taxon>Uroviricota</taxon>
        <taxon>Caudoviricetes</taxon>
        <taxon>Rigallicvirus</taxon>
        <taxon>Rigallicvirus P106B</taxon>
    </lineage>
</organism>
<dbReference type="Gene3D" id="3.40.50.10400">
    <property type="entry name" value="Hypothetical protein PA1492"/>
    <property type="match status" value="1"/>
</dbReference>
<dbReference type="EMBL" id="KF977490">
    <property type="protein sequence ID" value="AHJ10703.1"/>
    <property type="molecule type" value="Genomic_DNA"/>
</dbReference>
<evidence type="ECO:0008006" key="3">
    <source>
        <dbReference type="Google" id="ProtNLM"/>
    </source>
</evidence>
<dbReference type="InterPro" id="IPR025518">
    <property type="entry name" value="DUF4406"/>
</dbReference>
<accession>W6E9N4</accession>